<dbReference type="Proteomes" id="UP000064243">
    <property type="component" value="Unassembled WGS sequence"/>
</dbReference>
<keyword evidence="4" id="KW-1185">Reference proteome</keyword>
<dbReference type="RefSeq" id="WP_059751906.1">
    <property type="nucleotide sequence ID" value="NZ_LDUG01000011.1"/>
</dbReference>
<dbReference type="SUPFAM" id="SSF54909">
    <property type="entry name" value="Dimeric alpha+beta barrel"/>
    <property type="match status" value="1"/>
</dbReference>
<proteinExistence type="inferred from homology"/>
<evidence type="ECO:0000259" key="2">
    <source>
        <dbReference type="Pfam" id="PF03795"/>
    </source>
</evidence>
<accession>A0A125BDA4</accession>
<dbReference type="Gene3D" id="3.30.70.1060">
    <property type="entry name" value="Dimeric alpha+beta barrel"/>
    <property type="match status" value="1"/>
</dbReference>
<dbReference type="PATRIC" id="fig|36861.3.peg.86"/>
<sequence>MLYAIVGQDVPDSLNLRLATRPAHVDRLHALQQAGRLLLAGPFPAIDGNDPGSAGFSGSLIVAEFDTLANAQAWADADPYAAAGVYANVSVKPFKKVFPQ</sequence>
<name>A0A125BDA4_THIDE</name>
<evidence type="ECO:0000313" key="3">
    <source>
        <dbReference type="EMBL" id="KVW98044.1"/>
    </source>
</evidence>
<protein>
    <recommendedName>
        <fullName evidence="2">YCII-related domain-containing protein</fullName>
    </recommendedName>
</protein>
<dbReference type="NCBIfam" id="NF008473">
    <property type="entry name" value="PRK11370.1"/>
    <property type="match status" value="1"/>
</dbReference>
<comment type="caution">
    <text evidence="3">The sequence shown here is derived from an EMBL/GenBank/DDBJ whole genome shotgun (WGS) entry which is preliminary data.</text>
</comment>
<gene>
    <name evidence="3" type="ORF">ABW22_03230</name>
</gene>
<dbReference type="InterPro" id="IPR005545">
    <property type="entry name" value="YCII"/>
</dbReference>
<dbReference type="InterPro" id="IPR011008">
    <property type="entry name" value="Dimeric_a/b-barrel"/>
</dbReference>
<feature type="domain" description="YCII-related" evidence="2">
    <location>
        <begin position="1"/>
        <end position="95"/>
    </location>
</feature>
<dbReference type="STRING" id="1123392.GCA_000376425_01134"/>
<dbReference type="Pfam" id="PF03795">
    <property type="entry name" value="YCII"/>
    <property type="match status" value="1"/>
</dbReference>
<dbReference type="PANTHER" id="PTHR33606">
    <property type="entry name" value="PROTEIN YCII"/>
    <property type="match status" value="1"/>
</dbReference>
<dbReference type="InterPro" id="IPR051807">
    <property type="entry name" value="Sec-metab_biosynth-assoc"/>
</dbReference>
<organism evidence="3 4">
    <name type="scientific">Thiobacillus denitrificans</name>
    <dbReference type="NCBI Taxonomy" id="36861"/>
    <lineage>
        <taxon>Bacteria</taxon>
        <taxon>Pseudomonadati</taxon>
        <taxon>Pseudomonadota</taxon>
        <taxon>Betaproteobacteria</taxon>
        <taxon>Nitrosomonadales</taxon>
        <taxon>Thiobacillaceae</taxon>
        <taxon>Thiobacillus</taxon>
    </lineage>
</organism>
<dbReference type="PANTHER" id="PTHR33606:SF3">
    <property type="entry name" value="PROTEIN YCII"/>
    <property type="match status" value="1"/>
</dbReference>
<reference evidence="3 4" key="1">
    <citation type="journal article" date="2015" name="Appl. Environ. Microbiol.">
        <title>Aerobic and Anaerobic Thiosulfate Oxidation by a Cold-Adapted, Subglacial Chemoautotroph.</title>
        <authorList>
            <person name="Harrold Z.R."/>
            <person name="Skidmore M.L."/>
            <person name="Hamilton T.L."/>
            <person name="Desch L."/>
            <person name="Amada K."/>
            <person name="van Gelder W."/>
            <person name="Glover K."/>
            <person name="Roden E.E."/>
            <person name="Boyd E.S."/>
        </authorList>
    </citation>
    <scope>NUCLEOTIDE SEQUENCE [LARGE SCALE GENOMIC DNA]</scope>
    <source>
        <strain evidence="3 4">RG</strain>
    </source>
</reference>
<comment type="similarity">
    <text evidence="1">Belongs to the YciI family.</text>
</comment>
<evidence type="ECO:0000313" key="4">
    <source>
        <dbReference type="Proteomes" id="UP000064243"/>
    </source>
</evidence>
<dbReference type="AlphaFoldDB" id="A0A125BDA4"/>
<dbReference type="EMBL" id="LDUG01000011">
    <property type="protein sequence ID" value="KVW98044.1"/>
    <property type="molecule type" value="Genomic_DNA"/>
</dbReference>
<evidence type="ECO:0000256" key="1">
    <source>
        <dbReference type="ARBA" id="ARBA00007689"/>
    </source>
</evidence>